<reference evidence="1" key="1">
    <citation type="submission" date="2022-07" db="EMBL/GenBank/DDBJ databases">
        <title>Marinobacter iranensis a new bacterium isolate from a hipersaline lake in Iran.</title>
        <authorList>
            <person name="Mohammad A.M.A."/>
            <person name="Cristina S.-P."/>
            <person name="Antonio V."/>
        </authorList>
    </citation>
    <scope>NUCLEOTIDE SEQUENCE</scope>
    <source>
        <strain evidence="1">71-i</strain>
    </source>
</reference>
<dbReference type="Proteomes" id="UP001143391">
    <property type="component" value="Unassembled WGS sequence"/>
</dbReference>
<dbReference type="Gene3D" id="3.40.50.300">
    <property type="entry name" value="P-loop containing nucleotide triphosphate hydrolases"/>
    <property type="match status" value="1"/>
</dbReference>
<keyword evidence="2" id="KW-1185">Reference proteome</keyword>
<dbReference type="SUPFAM" id="SSF52540">
    <property type="entry name" value="P-loop containing nucleoside triphosphate hydrolases"/>
    <property type="match status" value="1"/>
</dbReference>
<proteinExistence type="predicted"/>
<name>A0ABT5YC34_9GAMM</name>
<organism evidence="1 2">
    <name type="scientific">Marinobacter iranensis</name>
    <dbReference type="NCBI Taxonomy" id="2962607"/>
    <lineage>
        <taxon>Bacteria</taxon>
        <taxon>Pseudomonadati</taxon>
        <taxon>Pseudomonadota</taxon>
        <taxon>Gammaproteobacteria</taxon>
        <taxon>Pseudomonadales</taxon>
        <taxon>Marinobacteraceae</taxon>
        <taxon>Marinobacter</taxon>
    </lineage>
</organism>
<dbReference type="RefSeq" id="WP_275707406.1">
    <property type="nucleotide sequence ID" value="NZ_JANCMW010000008.1"/>
</dbReference>
<accession>A0ABT5YC34</accession>
<dbReference type="Pfam" id="PF13469">
    <property type="entry name" value="Sulfotransfer_3"/>
    <property type="match status" value="1"/>
</dbReference>
<sequence length="314" mass="35277">MTEHPHSLKHPLNILVAGIYWSGSGAVVDYLKGHPDCHVPRGEFTDFKRSGRIGSILEAGSASRAKWLARAMWLETALGKLPAARLKQSKGKDQGKLPLKEQVKHNRLKLEHLDRYRKHLSEGGSPSDSRIWNQWLQAVGMEYAGDKQSIVWNQPIWVGKHETTWPAVFSPFKLIVVHRDPIDQFAEVVRQGKIGKRKSDPAFDDGEKDDIAYVLKGIAAKMESLMALQGQLTESHMLAVSFETFVKSHKAEAQRICDFLGFPEAQLPSAPFDPAYSIRNIGIGDTDLIRGMLKGYQPLVDRLYDLRAQFDNAQ</sequence>
<dbReference type="InterPro" id="IPR027417">
    <property type="entry name" value="P-loop_NTPase"/>
</dbReference>
<dbReference type="EMBL" id="JANCMW010000008">
    <property type="protein sequence ID" value="MDF0751252.1"/>
    <property type="molecule type" value="Genomic_DNA"/>
</dbReference>
<comment type="caution">
    <text evidence="1">The sequence shown here is derived from an EMBL/GenBank/DDBJ whole genome shotgun (WGS) entry which is preliminary data.</text>
</comment>
<evidence type="ECO:0000313" key="1">
    <source>
        <dbReference type="EMBL" id="MDF0751252.1"/>
    </source>
</evidence>
<gene>
    <name evidence="1" type="ORF">NLU14_13560</name>
</gene>
<evidence type="ECO:0000313" key="2">
    <source>
        <dbReference type="Proteomes" id="UP001143391"/>
    </source>
</evidence>
<protein>
    <submittedName>
        <fullName evidence="1">Sulfotransferase</fullName>
    </submittedName>
</protein>